<dbReference type="InterPro" id="IPR002562">
    <property type="entry name" value="3'-5'_exonuclease_dom"/>
</dbReference>
<evidence type="ECO:0000256" key="2">
    <source>
        <dbReference type="ARBA" id="ARBA00022801"/>
    </source>
</evidence>
<dbReference type="GeneID" id="300577550"/>
<protein>
    <submittedName>
        <fullName evidence="5">Werner syndrome ATP-dependent helicase-like protein</fullName>
    </submittedName>
</protein>
<evidence type="ECO:0000313" key="5">
    <source>
        <dbReference type="EMBL" id="TFB02273.1"/>
    </source>
</evidence>
<dbReference type="Proteomes" id="UP001642720">
    <property type="component" value="Unassembled WGS sequence"/>
</dbReference>
<organism evidence="5 6">
    <name type="scientific">Trichoderma ghanense</name>
    <dbReference type="NCBI Taxonomy" id="65468"/>
    <lineage>
        <taxon>Eukaryota</taxon>
        <taxon>Fungi</taxon>
        <taxon>Dikarya</taxon>
        <taxon>Ascomycota</taxon>
        <taxon>Pezizomycotina</taxon>
        <taxon>Sordariomycetes</taxon>
        <taxon>Hypocreomycetidae</taxon>
        <taxon>Hypocreales</taxon>
        <taxon>Hypocreaceae</taxon>
        <taxon>Trichoderma</taxon>
    </lineage>
</organism>
<proteinExistence type="predicted"/>
<evidence type="ECO:0000256" key="3">
    <source>
        <dbReference type="SAM" id="MobiDB-lite"/>
    </source>
</evidence>
<dbReference type="InterPro" id="IPR036397">
    <property type="entry name" value="RNaseH_sf"/>
</dbReference>
<feature type="compositionally biased region" description="Basic residues" evidence="3">
    <location>
        <begin position="472"/>
        <end position="487"/>
    </location>
</feature>
<sequence>MSFNHTSQLWGSQFGVRFGAFATLRPEPTTTTVASGLHTSALIGGDEGRADGPVNPDPFGVHECSANAVQNPVPSVQPLARDVERPPISSPESNYVPVHSTGSVAAFGTGTGTGAISVLPRSSGFETTTISLFGPSIAAIPGVGVVASVAGAATGAGADAGADVGPDAGADAGADARAKTVVEPPSTPLEFNISKEEFLAARAAVPGTSQSHWSHTMYHRAGENGAVDNVKVHYCESKATSERVCKEYFLNEDVLGFDLEWMKYASRTDGARQNVSLIQIASPSRIALLHVALFPKEEGDLVAPSLRKILESPNVTKVGVNIGGDCTRLKNYLGVTVRGVFELSHLYKVVKYLPEKPNMVNKGLVSLATQVEDHLLLPLYKGHIVRTGNWMRRLNPQQIHYSASDAYAGLQLYYVLEEKRKAIVPCPPRPHHAELRLPIPLPEPPAVEAQAEEDAMTLDPSTTAIDETAPTSRRRPSRPRATRRRAPSLKTSTSEAAASETPATGDAASEPSAAKSKPEDTRDARIIEAEIRMNEYRSSKGNKLETTAARLRAYYIWHQNEDLGPADIATLLRDPPLLTTTVVGYVIDAIQAEKLPYPAIRLHKEVVSHIDLTKPYMYKYSTLVRECTEAAEKMMKEQQAEGAGTT</sequence>
<dbReference type="SUPFAM" id="SSF53098">
    <property type="entry name" value="Ribonuclease H-like"/>
    <property type="match status" value="1"/>
</dbReference>
<dbReference type="InterPro" id="IPR051132">
    <property type="entry name" value="3-5_Exonuclease_domain"/>
</dbReference>
<dbReference type="RefSeq" id="XP_073558474.1">
    <property type="nucleotide sequence ID" value="XM_073703100.1"/>
</dbReference>
<reference evidence="5 6" key="1">
    <citation type="submission" date="2018-01" db="EMBL/GenBank/DDBJ databases">
        <title>Genome characterization of the sugarcane-associated fungus Trichoderma ghanense CCMA-1212 and their application in lignocelulose bioconversion.</title>
        <authorList>
            <person name="Steindorff A.S."/>
            <person name="Mendes T.D."/>
            <person name="Vilela E.S.D."/>
            <person name="Rodrigues D.S."/>
            <person name="Formighieri E.F."/>
            <person name="Melo I.S."/>
            <person name="Favaro L.C.L."/>
        </authorList>
    </citation>
    <scope>NUCLEOTIDE SEQUENCE [LARGE SCALE GENOMIC DNA]</scope>
    <source>
        <strain evidence="5 6">CCMA-1212</strain>
    </source>
</reference>
<feature type="compositionally biased region" description="Low complexity" evidence="3">
    <location>
        <begin position="491"/>
        <end position="515"/>
    </location>
</feature>
<dbReference type="SMART" id="SM00474">
    <property type="entry name" value="35EXOc"/>
    <property type="match status" value="1"/>
</dbReference>
<dbReference type="Pfam" id="PF01612">
    <property type="entry name" value="DNA_pol_A_exo1"/>
    <property type="match status" value="1"/>
</dbReference>
<dbReference type="InterPro" id="IPR012337">
    <property type="entry name" value="RNaseH-like_sf"/>
</dbReference>
<gene>
    <name evidence="5" type="ORF">CCMA1212_005855</name>
</gene>
<keyword evidence="1" id="KW-0540">Nuclease</keyword>
<name>A0ABY2H242_9HYPO</name>
<feature type="region of interest" description="Disordered" evidence="3">
    <location>
        <begin position="448"/>
        <end position="524"/>
    </location>
</feature>
<dbReference type="PANTHER" id="PTHR13620:SF104">
    <property type="entry name" value="EXONUCLEASE 3'-5' DOMAIN-CONTAINING PROTEIN 2"/>
    <property type="match status" value="1"/>
</dbReference>
<accession>A0ABY2H242</accession>
<dbReference type="CDD" id="cd06141">
    <property type="entry name" value="WRN_exo"/>
    <property type="match status" value="1"/>
</dbReference>
<feature type="domain" description="3'-5' exonuclease" evidence="4">
    <location>
        <begin position="232"/>
        <end position="421"/>
    </location>
</feature>
<dbReference type="Gene3D" id="3.30.420.10">
    <property type="entry name" value="Ribonuclease H-like superfamily/Ribonuclease H"/>
    <property type="match status" value="1"/>
</dbReference>
<keyword evidence="2" id="KW-0378">Hydrolase</keyword>
<evidence type="ECO:0000256" key="1">
    <source>
        <dbReference type="ARBA" id="ARBA00022722"/>
    </source>
</evidence>
<dbReference type="EMBL" id="PPTA01000007">
    <property type="protein sequence ID" value="TFB02273.1"/>
    <property type="molecule type" value="Genomic_DNA"/>
</dbReference>
<comment type="caution">
    <text evidence="5">The sequence shown here is derived from an EMBL/GenBank/DDBJ whole genome shotgun (WGS) entry which is preliminary data.</text>
</comment>
<evidence type="ECO:0000259" key="4">
    <source>
        <dbReference type="SMART" id="SM00474"/>
    </source>
</evidence>
<evidence type="ECO:0000313" key="6">
    <source>
        <dbReference type="Proteomes" id="UP001642720"/>
    </source>
</evidence>
<dbReference type="PANTHER" id="PTHR13620">
    <property type="entry name" value="3-5 EXONUCLEASE"/>
    <property type="match status" value="1"/>
</dbReference>
<keyword evidence="6" id="KW-1185">Reference proteome</keyword>